<dbReference type="Proteomes" id="UP001194468">
    <property type="component" value="Unassembled WGS sequence"/>
</dbReference>
<evidence type="ECO:0000313" key="3">
    <source>
        <dbReference type="Proteomes" id="UP001194468"/>
    </source>
</evidence>
<comment type="caution">
    <text evidence="2">The sequence shown here is derived from an EMBL/GenBank/DDBJ whole genome shotgun (WGS) entry which is preliminary data.</text>
</comment>
<feature type="non-terminal residue" evidence="2">
    <location>
        <position position="1"/>
    </location>
</feature>
<evidence type="ECO:0000313" key="2">
    <source>
        <dbReference type="EMBL" id="KAF8426820.1"/>
    </source>
</evidence>
<dbReference type="EMBL" id="WHUW01000085">
    <property type="protein sequence ID" value="KAF8426820.1"/>
    <property type="molecule type" value="Genomic_DNA"/>
</dbReference>
<name>A0AAD4BG70_BOLED</name>
<evidence type="ECO:0000256" key="1">
    <source>
        <dbReference type="SAM" id="MobiDB-lite"/>
    </source>
</evidence>
<gene>
    <name evidence="2" type="ORF">L210DRAFT_347215</name>
</gene>
<protein>
    <submittedName>
        <fullName evidence="2">Uncharacterized protein</fullName>
    </submittedName>
</protein>
<proteinExistence type="predicted"/>
<dbReference type="AlphaFoldDB" id="A0AAD4BG70"/>
<sequence length="272" mass="31577">MPAVDQGMTKMSDDMNNGVLSEDPSDKEFVRLEPAIMGAGITRRGGVEDRGHLFSQPTPLTNFPSSFTEMNPRSCSAPLIRVHCGIQDRVAREQAQKQARLQRTAELDKYMPTLKQACPYHFVHAKSVVADDYPRCSWMGYGNLDGYKHFKNSLTFESYTYCYRCGMPQERQHNGEGPMCHMNHNFRSKLPCPYSHFIFRVAYRVWEVLELRVQMMKDLGEKDMPMTQDQFEAWALEEEEGRYNNLLEVFLWFCRKVDRENPRIFGRVFGSA</sequence>
<reference evidence="2" key="2">
    <citation type="journal article" date="2020" name="Nat. Commun.">
        <title>Large-scale genome sequencing of mycorrhizal fungi provides insights into the early evolution of symbiotic traits.</title>
        <authorList>
            <person name="Miyauchi S."/>
            <person name="Kiss E."/>
            <person name="Kuo A."/>
            <person name="Drula E."/>
            <person name="Kohler A."/>
            <person name="Sanchez-Garcia M."/>
            <person name="Morin E."/>
            <person name="Andreopoulos B."/>
            <person name="Barry K.W."/>
            <person name="Bonito G."/>
            <person name="Buee M."/>
            <person name="Carver A."/>
            <person name="Chen C."/>
            <person name="Cichocki N."/>
            <person name="Clum A."/>
            <person name="Culley D."/>
            <person name="Crous P.W."/>
            <person name="Fauchery L."/>
            <person name="Girlanda M."/>
            <person name="Hayes R.D."/>
            <person name="Keri Z."/>
            <person name="LaButti K."/>
            <person name="Lipzen A."/>
            <person name="Lombard V."/>
            <person name="Magnuson J."/>
            <person name="Maillard F."/>
            <person name="Murat C."/>
            <person name="Nolan M."/>
            <person name="Ohm R.A."/>
            <person name="Pangilinan J."/>
            <person name="Pereira M.F."/>
            <person name="Perotto S."/>
            <person name="Peter M."/>
            <person name="Pfister S."/>
            <person name="Riley R."/>
            <person name="Sitrit Y."/>
            <person name="Stielow J.B."/>
            <person name="Szollosi G."/>
            <person name="Zifcakova L."/>
            <person name="Stursova M."/>
            <person name="Spatafora J.W."/>
            <person name="Tedersoo L."/>
            <person name="Vaario L.M."/>
            <person name="Yamada A."/>
            <person name="Yan M."/>
            <person name="Wang P."/>
            <person name="Xu J."/>
            <person name="Bruns T."/>
            <person name="Baldrian P."/>
            <person name="Vilgalys R."/>
            <person name="Dunand C."/>
            <person name="Henrissat B."/>
            <person name="Grigoriev I.V."/>
            <person name="Hibbett D."/>
            <person name="Nagy L.G."/>
            <person name="Martin F.M."/>
        </authorList>
    </citation>
    <scope>NUCLEOTIDE SEQUENCE</scope>
    <source>
        <strain evidence="2">BED1</strain>
    </source>
</reference>
<organism evidence="2 3">
    <name type="scientific">Boletus edulis BED1</name>
    <dbReference type="NCBI Taxonomy" id="1328754"/>
    <lineage>
        <taxon>Eukaryota</taxon>
        <taxon>Fungi</taxon>
        <taxon>Dikarya</taxon>
        <taxon>Basidiomycota</taxon>
        <taxon>Agaricomycotina</taxon>
        <taxon>Agaricomycetes</taxon>
        <taxon>Agaricomycetidae</taxon>
        <taxon>Boletales</taxon>
        <taxon>Boletineae</taxon>
        <taxon>Boletaceae</taxon>
        <taxon>Boletoideae</taxon>
        <taxon>Boletus</taxon>
    </lineage>
</organism>
<reference evidence="2" key="1">
    <citation type="submission" date="2019-10" db="EMBL/GenBank/DDBJ databases">
        <authorList>
            <consortium name="DOE Joint Genome Institute"/>
            <person name="Kuo A."/>
            <person name="Miyauchi S."/>
            <person name="Kiss E."/>
            <person name="Drula E."/>
            <person name="Kohler A."/>
            <person name="Sanchez-Garcia M."/>
            <person name="Andreopoulos B."/>
            <person name="Barry K.W."/>
            <person name="Bonito G."/>
            <person name="Buee M."/>
            <person name="Carver A."/>
            <person name="Chen C."/>
            <person name="Cichocki N."/>
            <person name="Clum A."/>
            <person name="Culley D."/>
            <person name="Crous P.W."/>
            <person name="Fauchery L."/>
            <person name="Girlanda M."/>
            <person name="Hayes R."/>
            <person name="Keri Z."/>
            <person name="LaButti K."/>
            <person name="Lipzen A."/>
            <person name="Lombard V."/>
            <person name="Magnuson J."/>
            <person name="Maillard F."/>
            <person name="Morin E."/>
            <person name="Murat C."/>
            <person name="Nolan M."/>
            <person name="Ohm R."/>
            <person name="Pangilinan J."/>
            <person name="Pereira M."/>
            <person name="Perotto S."/>
            <person name="Peter M."/>
            <person name="Riley R."/>
            <person name="Sitrit Y."/>
            <person name="Stielow B."/>
            <person name="Szollosi G."/>
            <person name="Zifcakova L."/>
            <person name="Stursova M."/>
            <person name="Spatafora J.W."/>
            <person name="Tedersoo L."/>
            <person name="Vaario L.-M."/>
            <person name="Yamada A."/>
            <person name="Yan M."/>
            <person name="Wang P."/>
            <person name="Xu J."/>
            <person name="Bruns T."/>
            <person name="Baldrian P."/>
            <person name="Vilgalys R."/>
            <person name="Henrissat B."/>
            <person name="Grigoriev I.V."/>
            <person name="Hibbett D."/>
            <person name="Nagy L.G."/>
            <person name="Martin F.M."/>
        </authorList>
    </citation>
    <scope>NUCLEOTIDE SEQUENCE</scope>
    <source>
        <strain evidence="2">BED1</strain>
    </source>
</reference>
<accession>A0AAD4BG70</accession>
<feature type="region of interest" description="Disordered" evidence="1">
    <location>
        <begin position="1"/>
        <end position="24"/>
    </location>
</feature>
<keyword evidence="3" id="KW-1185">Reference proteome</keyword>